<evidence type="ECO:0000256" key="5">
    <source>
        <dbReference type="ARBA" id="ARBA00022729"/>
    </source>
</evidence>
<keyword evidence="12" id="KW-0472">Membrane</keyword>
<dbReference type="PROSITE" id="PS00108">
    <property type="entry name" value="PROTEIN_KINASE_ST"/>
    <property type="match status" value="2"/>
</dbReference>
<evidence type="ECO:0000256" key="7">
    <source>
        <dbReference type="ARBA" id="ARBA00022777"/>
    </source>
</evidence>
<evidence type="ECO:0000256" key="12">
    <source>
        <dbReference type="SAM" id="Phobius"/>
    </source>
</evidence>
<evidence type="ECO:0000256" key="13">
    <source>
        <dbReference type="SAM" id="SignalP"/>
    </source>
</evidence>
<dbReference type="CDD" id="cd14066">
    <property type="entry name" value="STKc_IRAK"/>
    <property type="match status" value="2"/>
</dbReference>
<dbReference type="Proteomes" id="UP000694861">
    <property type="component" value="Linkage group LG2"/>
</dbReference>
<keyword evidence="12" id="KW-1133">Transmembrane helix</keyword>
<dbReference type="GeneID" id="103319969"/>
<sequence length="1448" mass="160932">MALFLRLLCLVSFFSFFSSSPATDTLTPSDMLRDNQTLVSSGGLFEFGFFSESVSGYYLGIWFTADPSNVVWVSNRDYPLLDSSALLQIRSGNLILTDRRQVQSIVNAGNVATTSNTSATLLDTGNFVLRAADTGIIWQSFDAPSDTYLPGMKLGSFNLNAGHHSLHVVNSWASHQNPAPGLYTLSIDSSDLTKLSVWRGDGVKMVVAFLDGYEFRFIFENSNGSTNDYNFSLQFNRNEAFYTFSSSKNYDLMWLVMNSTGNLDQNFMLKGKIYSVSHPLCAGSNGGNNGTCLPSIPSQCRDGGAFSEMNGSLPSTSAGSGGSIGISECQTLCQVNCSCTAFASVQNESVCQLYYGSKQNLLKIVKKGPGLIYIRDGAPSEDRARREGIINSDHEVRGAINKKLGRQKDQELPVFSFSTIKAATSDFAKANKLGEGGFGPVYKGMLLPEGLEIAVKRLSKISRQGLKEFKNEISVICKLQHRNLVRLLGCGIEAEESILIYEYMPNNSLDSFIFDSGKRVLLDWQKRMNIIEGIAQGLLYLHKYSRLRIIHRDLKTSNILLDCDMNPKISDFGMARIFEDNDTRGQTNRVVGTFGYMSPEYAMDGLFSEKSDVFSFGVIILEIAWDLWKKGKTMELMDPTLRNYFSSTEVTRCIQMGLLCVQERAMDRPTMSDVVSTLSNETIALPLPKEPAFLSRSSDAESSSTDRSKVVWVDRENPILDSSGLLQIRTGNLVLTDRRQVQLIVNSGSVAAATTNTSATLLDTGNFVLKEVDTGTIIWQSFDLPSDTYLPGMKLGLYGLNTTRHSFHLIVSWASPQNPARGLFTLSVDGNDLSKLSVWRGDGAKMDIASWDGHSIRFIFDNSTGQNNNNNDYNFSYHANAYEAYYNFSHSRNYDLMWFVMASTGNLDQYFMVDGKISVRPHALCADSAGGNSGRCLTSIPFECGDGKFYEMNGSLPSTFSGTGFISTGTTECETLCKSNCSCTAFAALQNEQPPGCQLYFGSKHDLLKIIEKGAGIVYIRGSAPSDSKKWKLWLAVLLPLAFLLVLIAISLSYYLRGRRRRKEDQLASRGDAVADSDHMRLFQMSSPNASPIHHDEVRGASNIELGRQKDQDLPFFSFSTIKNATNYFAEANKLGEGGYGPVYKGKLPLEDQEVAVKRLSKISRQGLNEFKNEVSVICKLQHRNLVRLLGCCIEEEESILIYEYMPNRSLDSFIFDSSKKALLDWRRRFHIIEGIAQGLLYLHRYSRLRIIHRDLKTSNILLDGDMNPKISDFGMARIFGDDDTRGKTNRVVGTFGYMSPEYAMDGLFSEKSDVFSFGVILLEIISGKKNIAFFETDHSLNLLGRTWNFWKEGKSMESMDSTLSASCSSSEVTRCIQMGLLCVQERAMDRPNMSDVVSMLSNETIALPLPKEPAFLSQLSSTDADSSSSRQRHRSRNDITISDVDGR</sequence>
<name>A0ABM0N5B9_PRUMU</name>
<dbReference type="Pfam" id="PF07714">
    <property type="entry name" value="PK_Tyr_Ser-Thr"/>
    <property type="match status" value="2"/>
</dbReference>
<evidence type="ECO:0000256" key="11">
    <source>
        <dbReference type="SAM" id="MobiDB-lite"/>
    </source>
</evidence>
<feature type="signal peptide" evidence="13">
    <location>
        <begin position="1"/>
        <end position="22"/>
    </location>
</feature>
<dbReference type="SMART" id="SM00473">
    <property type="entry name" value="PAN_AP"/>
    <property type="match status" value="2"/>
</dbReference>
<keyword evidence="3" id="KW-0723">Serine/threonine-protein kinase</keyword>
<protein>
    <submittedName>
        <fullName evidence="18">G-type lectin S-receptor-like serine/threonine-protein kinase SD1-1</fullName>
    </submittedName>
</protein>
<feature type="domain" description="Apple" evidence="16">
    <location>
        <begin position="300"/>
        <end position="378"/>
    </location>
</feature>
<dbReference type="CDD" id="cd00028">
    <property type="entry name" value="B_lectin"/>
    <property type="match status" value="1"/>
</dbReference>
<feature type="domain" description="Bulb-type lectin" evidence="15">
    <location>
        <begin position="23"/>
        <end position="142"/>
    </location>
</feature>
<feature type="domain" description="Apple" evidence="16">
    <location>
        <begin position="944"/>
        <end position="1024"/>
    </location>
</feature>
<dbReference type="PANTHER" id="PTHR27002:SF1055">
    <property type="entry name" value="RECEPTOR-LIKE SERINE_THREONINE-PROTEIN KINASE"/>
    <property type="match status" value="1"/>
</dbReference>
<evidence type="ECO:0000256" key="9">
    <source>
        <dbReference type="ARBA" id="ARBA00023157"/>
    </source>
</evidence>
<dbReference type="PROSITE" id="PS50927">
    <property type="entry name" value="BULB_LECTIN"/>
    <property type="match status" value="2"/>
</dbReference>
<dbReference type="InterPro" id="IPR036426">
    <property type="entry name" value="Bulb-type_lectin_dom_sf"/>
</dbReference>
<evidence type="ECO:0000256" key="6">
    <source>
        <dbReference type="ARBA" id="ARBA00022741"/>
    </source>
</evidence>
<dbReference type="InterPro" id="IPR011009">
    <property type="entry name" value="Kinase-like_dom_sf"/>
</dbReference>
<feature type="domain" description="Protein kinase" evidence="14">
    <location>
        <begin position="1129"/>
        <end position="1406"/>
    </location>
</feature>
<feature type="domain" description="Bulb-type lectin" evidence="15">
    <location>
        <begin position="668"/>
        <end position="782"/>
    </location>
</feature>
<accession>A0ABM0N5B9</accession>
<keyword evidence="17" id="KW-1185">Reference proteome</keyword>
<dbReference type="PROSITE" id="PS50011">
    <property type="entry name" value="PROTEIN_KINASE_DOM"/>
    <property type="match status" value="2"/>
</dbReference>
<dbReference type="RefSeq" id="XP_008219777.2">
    <property type="nucleotide sequence ID" value="XM_008221555.2"/>
</dbReference>
<dbReference type="InterPro" id="IPR001245">
    <property type="entry name" value="Ser-Thr/Tyr_kinase_cat_dom"/>
</dbReference>
<evidence type="ECO:0000313" key="17">
    <source>
        <dbReference type="Proteomes" id="UP000694861"/>
    </source>
</evidence>
<keyword evidence="9" id="KW-1015">Disulfide bond</keyword>
<dbReference type="Gene3D" id="2.90.10.10">
    <property type="entry name" value="Bulb-type lectin domain"/>
    <property type="match status" value="2"/>
</dbReference>
<evidence type="ECO:0000259" key="16">
    <source>
        <dbReference type="PROSITE" id="PS50948"/>
    </source>
</evidence>
<feature type="transmembrane region" description="Helical" evidence="12">
    <location>
        <begin position="1033"/>
        <end position="1056"/>
    </location>
</feature>
<evidence type="ECO:0000259" key="14">
    <source>
        <dbReference type="PROSITE" id="PS50011"/>
    </source>
</evidence>
<feature type="region of interest" description="Disordered" evidence="11">
    <location>
        <begin position="1419"/>
        <end position="1448"/>
    </location>
</feature>
<evidence type="ECO:0000256" key="8">
    <source>
        <dbReference type="ARBA" id="ARBA00022840"/>
    </source>
</evidence>
<evidence type="ECO:0000259" key="15">
    <source>
        <dbReference type="PROSITE" id="PS50927"/>
    </source>
</evidence>
<gene>
    <name evidence="18" type="primary">LOC103319969</name>
</gene>
<feature type="chain" id="PRO_5047040933" evidence="13">
    <location>
        <begin position="23"/>
        <end position="1448"/>
    </location>
</feature>
<dbReference type="InterPro" id="IPR001480">
    <property type="entry name" value="Bulb-type_lectin_dom"/>
</dbReference>
<dbReference type="Gene3D" id="3.30.200.20">
    <property type="entry name" value="Phosphorylase Kinase, domain 1"/>
    <property type="match status" value="2"/>
</dbReference>
<dbReference type="Gene3D" id="1.10.510.10">
    <property type="entry name" value="Transferase(Phosphotransferase) domain 1"/>
    <property type="match status" value="2"/>
</dbReference>
<reference evidence="18" key="2">
    <citation type="submission" date="2025-08" db="UniProtKB">
        <authorList>
            <consortium name="RefSeq"/>
        </authorList>
    </citation>
    <scope>IDENTIFICATION</scope>
</reference>
<evidence type="ECO:0000256" key="1">
    <source>
        <dbReference type="ARBA" id="ARBA00004251"/>
    </source>
</evidence>
<keyword evidence="7" id="KW-0418">Kinase</keyword>
<reference evidence="17" key="1">
    <citation type="journal article" date="2012" name="Nat. Commun.">
        <title>The genome of Prunus mume.</title>
        <authorList>
            <person name="Zhang Q."/>
            <person name="Chen W."/>
            <person name="Sun L."/>
            <person name="Zhao F."/>
            <person name="Huang B."/>
            <person name="Yang W."/>
            <person name="Tao Y."/>
            <person name="Wang J."/>
            <person name="Yuan Z."/>
            <person name="Fan G."/>
            <person name="Xing Z."/>
            <person name="Han C."/>
            <person name="Pan H."/>
            <person name="Zhong X."/>
            <person name="Shi W."/>
            <person name="Liang X."/>
            <person name="Du D."/>
            <person name="Sun F."/>
            <person name="Xu Z."/>
            <person name="Hao R."/>
            <person name="Lv T."/>
            <person name="Lv Y."/>
            <person name="Zheng Z."/>
            <person name="Sun M."/>
            <person name="Luo L."/>
            <person name="Cai M."/>
            <person name="Gao Y."/>
            <person name="Wang J."/>
            <person name="Yin Y."/>
            <person name="Xu X."/>
            <person name="Cheng T."/>
            <person name="Wang J."/>
        </authorList>
    </citation>
    <scope>NUCLEOTIDE SEQUENCE [LARGE SCALE GENOMIC DNA]</scope>
</reference>
<comment type="subcellular location">
    <subcellularLocation>
        <location evidence="1">Cell membrane</location>
        <topology evidence="1">Single-pass type I membrane protein</topology>
    </subcellularLocation>
</comment>
<evidence type="ECO:0000256" key="2">
    <source>
        <dbReference type="ARBA" id="ARBA00022475"/>
    </source>
</evidence>
<keyword evidence="12" id="KW-0812">Transmembrane</keyword>
<dbReference type="CDD" id="cd01098">
    <property type="entry name" value="PAN_AP_plant"/>
    <property type="match status" value="1"/>
</dbReference>
<dbReference type="SUPFAM" id="SSF51110">
    <property type="entry name" value="alpha-D-mannose-specific plant lectins"/>
    <property type="match status" value="2"/>
</dbReference>
<feature type="domain" description="Protein kinase" evidence="14">
    <location>
        <begin position="427"/>
        <end position="683"/>
    </location>
</feature>
<dbReference type="SMART" id="SM00220">
    <property type="entry name" value="S_TKc"/>
    <property type="match status" value="2"/>
</dbReference>
<keyword evidence="6" id="KW-0547">Nucleotide-binding</keyword>
<evidence type="ECO:0000313" key="18">
    <source>
        <dbReference type="RefSeq" id="XP_008219777.2"/>
    </source>
</evidence>
<dbReference type="InterPro" id="IPR003609">
    <property type="entry name" value="Pan_app"/>
</dbReference>
<dbReference type="SUPFAM" id="SSF56112">
    <property type="entry name" value="Protein kinase-like (PK-like)"/>
    <property type="match status" value="2"/>
</dbReference>
<dbReference type="PROSITE" id="PS50948">
    <property type="entry name" value="PAN"/>
    <property type="match status" value="2"/>
</dbReference>
<evidence type="ECO:0000256" key="4">
    <source>
        <dbReference type="ARBA" id="ARBA00022679"/>
    </source>
</evidence>
<dbReference type="PANTHER" id="PTHR27002">
    <property type="entry name" value="RECEPTOR-LIKE SERINE/THREONINE-PROTEIN KINASE SD1-8"/>
    <property type="match status" value="1"/>
</dbReference>
<keyword evidence="2" id="KW-1003">Cell membrane</keyword>
<feature type="compositionally biased region" description="Low complexity" evidence="11">
    <location>
        <begin position="1419"/>
        <end position="1430"/>
    </location>
</feature>
<dbReference type="Pfam" id="PF11883">
    <property type="entry name" value="DUF3403"/>
    <property type="match status" value="1"/>
</dbReference>
<keyword evidence="10" id="KW-0325">Glycoprotein</keyword>
<evidence type="ECO:0000256" key="10">
    <source>
        <dbReference type="ARBA" id="ARBA00023180"/>
    </source>
</evidence>
<dbReference type="InterPro" id="IPR000719">
    <property type="entry name" value="Prot_kinase_dom"/>
</dbReference>
<keyword evidence="4" id="KW-0808">Transferase</keyword>
<dbReference type="Pfam" id="PF01453">
    <property type="entry name" value="B_lectin"/>
    <property type="match status" value="2"/>
</dbReference>
<keyword evidence="8" id="KW-0067">ATP-binding</keyword>
<dbReference type="InterPro" id="IPR008271">
    <property type="entry name" value="Ser/Thr_kinase_AS"/>
</dbReference>
<dbReference type="SMART" id="SM00108">
    <property type="entry name" value="B_lectin"/>
    <property type="match status" value="2"/>
</dbReference>
<dbReference type="Pfam" id="PF08276">
    <property type="entry name" value="PAN_2"/>
    <property type="match status" value="2"/>
</dbReference>
<keyword evidence="5 13" id="KW-0732">Signal</keyword>
<dbReference type="InterPro" id="IPR021820">
    <property type="entry name" value="S-locus_recpt_kinase_C"/>
</dbReference>
<evidence type="ECO:0000256" key="3">
    <source>
        <dbReference type="ARBA" id="ARBA00022527"/>
    </source>
</evidence>
<proteinExistence type="predicted"/>
<organism evidence="17 18">
    <name type="scientific">Prunus mume</name>
    <name type="common">Japanese apricot</name>
    <name type="synonym">Armeniaca mume</name>
    <dbReference type="NCBI Taxonomy" id="102107"/>
    <lineage>
        <taxon>Eukaryota</taxon>
        <taxon>Viridiplantae</taxon>
        <taxon>Streptophyta</taxon>
        <taxon>Embryophyta</taxon>
        <taxon>Tracheophyta</taxon>
        <taxon>Spermatophyta</taxon>
        <taxon>Magnoliopsida</taxon>
        <taxon>eudicotyledons</taxon>
        <taxon>Gunneridae</taxon>
        <taxon>Pentapetalae</taxon>
        <taxon>rosids</taxon>
        <taxon>fabids</taxon>
        <taxon>Rosales</taxon>
        <taxon>Rosaceae</taxon>
        <taxon>Amygdaloideae</taxon>
        <taxon>Amygdaleae</taxon>
        <taxon>Prunus</taxon>
    </lineage>
</organism>